<evidence type="ECO:0000313" key="1">
    <source>
        <dbReference type="EMBL" id="AIF03610.1"/>
    </source>
</evidence>
<dbReference type="EMBL" id="KF900684">
    <property type="protein sequence ID" value="AIF03610.1"/>
    <property type="molecule type" value="Genomic_DNA"/>
</dbReference>
<dbReference type="InterPro" id="IPR016155">
    <property type="entry name" value="Mopterin_synth/thiamin_S_b"/>
</dbReference>
<dbReference type="Pfam" id="PF02597">
    <property type="entry name" value="ThiS"/>
    <property type="match status" value="1"/>
</dbReference>
<name>A0A075GKD3_9EURY</name>
<proteinExistence type="predicted"/>
<reference evidence="1" key="1">
    <citation type="journal article" date="2014" name="Genome Biol. Evol.">
        <title>Pangenome evidence for extensive interdomain horizontal transfer affecting lineage core and shell genes in uncultured planktonic thaumarchaeota and euryarchaeota.</title>
        <authorList>
            <person name="Deschamps P."/>
            <person name="Zivanovic Y."/>
            <person name="Moreira D."/>
            <person name="Rodriguez-Valera F."/>
            <person name="Lopez-Garcia P."/>
        </authorList>
    </citation>
    <scope>NUCLEOTIDE SEQUENCE</scope>
</reference>
<dbReference type="InterPro" id="IPR012675">
    <property type="entry name" value="Beta-grasp_dom_sf"/>
</dbReference>
<dbReference type="Gene3D" id="3.10.20.30">
    <property type="match status" value="1"/>
</dbReference>
<accession>A0A075GKD3</accession>
<dbReference type="InterPro" id="IPR003749">
    <property type="entry name" value="ThiS/MoaD-like"/>
</dbReference>
<sequence>MRIEVVHAEGESSIVESDDPITISEVLARLDIASSTVLAVLGETIVPHTSTINDDIEIELIVVSSGG</sequence>
<dbReference type="AlphaFoldDB" id="A0A075GKD3"/>
<organism evidence="1">
    <name type="scientific">uncultured marine group II/III euryarchaeote KM3_168_D03</name>
    <dbReference type="NCBI Taxonomy" id="1457920"/>
    <lineage>
        <taxon>Archaea</taxon>
        <taxon>Methanobacteriati</taxon>
        <taxon>Methanobacteriota</taxon>
        <taxon>environmental samples</taxon>
    </lineage>
</organism>
<protein>
    <submittedName>
        <fullName evidence="1">Uncharacterized protein</fullName>
    </submittedName>
</protein>
<dbReference type="SUPFAM" id="SSF54285">
    <property type="entry name" value="MoaD/ThiS"/>
    <property type="match status" value="1"/>
</dbReference>